<accession>A0ACC2XFF6</accession>
<dbReference type="Proteomes" id="UP001234202">
    <property type="component" value="Unassembled WGS sequence"/>
</dbReference>
<name>A0ACC2XFF6_9TREE</name>
<dbReference type="EMBL" id="JASBWV010000014">
    <property type="protein sequence ID" value="KAJ9122647.1"/>
    <property type="molecule type" value="Genomic_DNA"/>
</dbReference>
<keyword evidence="2" id="KW-1185">Reference proteome</keyword>
<gene>
    <name evidence="1" type="ORF">QFC24_004075</name>
</gene>
<organism evidence="1 2">
    <name type="scientific">Naganishia onofrii</name>
    <dbReference type="NCBI Taxonomy" id="1851511"/>
    <lineage>
        <taxon>Eukaryota</taxon>
        <taxon>Fungi</taxon>
        <taxon>Dikarya</taxon>
        <taxon>Basidiomycota</taxon>
        <taxon>Agaricomycotina</taxon>
        <taxon>Tremellomycetes</taxon>
        <taxon>Filobasidiales</taxon>
        <taxon>Filobasidiaceae</taxon>
        <taxon>Naganishia</taxon>
    </lineage>
</organism>
<proteinExistence type="predicted"/>
<reference evidence="1" key="1">
    <citation type="submission" date="2023-04" db="EMBL/GenBank/DDBJ databases">
        <title>Draft Genome sequencing of Naganishia species isolated from polar environments using Oxford Nanopore Technology.</title>
        <authorList>
            <person name="Leo P."/>
            <person name="Venkateswaran K."/>
        </authorList>
    </citation>
    <scope>NUCLEOTIDE SEQUENCE</scope>
    <source>
        <strain evidence="1">DBVPG 5303</strain>
    </source>
</reference>
<protein>
    <submittedName>
        <fullName evidence="1">Uncharacterized protein</fullName>
    </submittedName>
</protein>
<evidence type="ECO:0000313" key="1">
    <source>
        <dbReference type="EMBL" id="KAJ9122647.1"/>
    </source>
</evidence>
<evidence type="ECO:0000313" key="2">
    <source>
        <dbReference type="Proteomes" id="UP001234202"/>
    </source>
</evidence>
<comment type="caution">
    <text evidence="1">The sequence shown here is derived from an EMBL/GenBank/DDBJ whole genome shotgun (WGS) entry which is preliminary data.</text>
</comment>
<sequence>MPPNKESNAASTLIAYKDIGADSTWRHDPVVLKARILHREILNSDEMKASEAERTSLKFPIAIKHAAAEVRADTVLFDAPEDHFDQAWRVIHEYCDGIAKNYMPWEHRKKMNRISSSVQKLLLDFESEEELVWAKKRVLQFWLEGISDRTVKESSQADWEITKASASIRDMELGDLWGPLAGIEHSSVEASEQTQSSGSATGLNLVGEEAANHQQVGASDYSEESAGMLRPTRKFMDVAQEKVFRSNPVVLRARLCFHSIETNELGKLSSAVLEDAKNILEDLRRHEPKDPGHEKAFARMREYFARITNDNKKLKPPGGITLAMNKLLPNFKEAAEENQAKMIALQYWLKKFEDFVPRDTTPRQWAALHKQATEWNERLQAILPEASMYTFSEARTSNSMPSTISPNGAQASIAAFSISVLPNLSAATSKRSISPSMTHSAPKKPRTDYTSTGTGATSYNE</sequence>